<keyword evidence="10" id="KW-0238">DNA-binding</keyword>
<dbReference type="InterPro" id="IPR018062">
    <property type="entry name" value="HTH_AraC-typ_CS"/>
</dbReference>
<evidence type="ECO:0000313" key="18">
    <source>
        <dbReference type="EMBL" id="RGK56279.1"/>
    </source>
</evidence>
<gene>
    <name evidence="18" type="ORF">DXD04_07125</name>
</gene>
<dbReference type="PROSITE" id="PS01124">
    <property type="entry name" value="HTH_ARAC_FAMILY_2"/>
    <property type="match status" value="1"/>
</dbReference>
<dbReference type="FunFam" id="3.30.565.10:FF:000037">
    <property type="entry name" value="Hybrid sensor histidine kinase/response regulator"/>
    <property type="match status" value="1"/>
</dbReference>
<dbReference type="PRINTS" id="PR00344">
    <property type="entry name" value="BCTRLSENSOR"/>
</dbReference>
<evidence type="ECO:0000256" key="10">
    <source>
        <dbReference type="ARBA" id="ARBA00023125"/>
    </source>
</evidence>
<dbReference type="SUPFAM" id="SSF101898">
    <property type="entry name" value="NHL repeat"/>
    <property type="match status" value="1"/>
</dbReference>
<keyword evidence="5" id="KW-0547">Nucleotide-binding</keyword>
<evidence type="ECO:0000256" key="1">
    <source>
        <dbReference type="ARBA" id="ARBA00000085"/>
    </source>
</evidence>
<evidence type="ECO:0000256" key="3">
    <source>
        <dbReference type="ARBA" id="ARBA00022553"/>
    </source>
</evidence>
<feature type="modified residue" description="4-aspartylphosphate" evidence="12">
    <location>
        <position position="1168"/>
    </location>
</feature>
<dbReference type="EMBL" id="QSQT01000011">
    <property type="protein sequence ID" value="RGK56279.1"/>
    <property type="molecule type" value="Genomic_DNA"/>
</dbReference>
<dbReference type="InterPro" id="IPR036097">
    <property type="entry name" value="HisK_dim/P_sf"/>
</dbReference>
<dbReference type="SUPFAM" id="SSF52172">
    <property type="entry name" value="CheY-like"/>
    <property type="match status" value="1"/>
</dbReference>
<feature type="chain" id="PRO_5017580140" description="histidine kinase" evidence="14">
    <location>
        <begin position="24"/>
        <end position="1373"/>
    </location>
</feature>
<dbReference type="InterPro" id="IPR011006">
    <property type="entry name" value="CheY-like_superfamily"/>
</dbReference>
<dbReference type="InterPro" id="IPR013783">
    <property type="entry name" value="Ig-like_fold"/>
</dbReference>
<dbReference type="Gene3D" id="3.40.50.2300">
    <property type="match status" value="1"/>
</dbReference>
<feature type="compositionally biased region" description="Acidic residues" evidence="13">
    <location>
        <begin position="1072"/>
        <end position="1083"/>
    </location>
</feature>
<keyword evidence="4" id="KW-0808">Transferase</keyword>
<dbReference type="Pfam" id="PF00072">
    <property type="entry name" value="Response_reg"/>
    <property type="match status" value="1"/>
</dbReference>
<dbReference type="PROSITE" id="PS50110">
    <property type="entry name" value="RESPONSE_REGULATORY"/>
    <property type="match status" value="1"/>
</dbReference>
<keyword evidence="11" id="KW-0804">Transcription</keyword>
<dbReference type="GO" id="GO:0005524">
    <property type="term" value="F:ATP binding"/>
    <property type="evidence" value="ECO:0007669"/>
    <property type="project" value="UniProtKB-KW"/>
</dbReference>
<dbReference type="Gene3D" id="2.60.40.10">
    <property type="entry name" value="Immunoglobulins"/>
    <property type="match status" value="1"/>
</dbReference>
<evidence type="ECO:0000256" key="14">
    <source>
        <dbReference type="SAM" id="SignalP"/>
    </source>
</evidence>
<proteinExistence type="predicted"/>
<dbReference type="Gene3D" id="3.30.565.10">
    <property type="entry name" value="Histidine kinase-like ATPase, C-terminal domain"/>
    <property type="match status" value="1"/>
</dbReference>
<dbReference type="Pfam" id="PF02518">
    <property type="entry name" value="HATPase_c"/>
    <property type="match status" value="1"/>
</dbReference>
<dbReference type="SMART" id="SM00387">
    <property type="entry name" value="HATPase_c"/>
    <property type="match status" value="1"/>
</dbReference>
<feature type="compositionally biased region" description="Basic and acidic residues" evidence="13">
    <location>
        <begin position="1084"/>
        <end position="1094"/>
    </location>
</feature>
<keyword evidence="19" id="KW-1185">Reference proteome</keyword>
<dbReference type="InterPro" id="IPR015943">
    <property type="entry name" value="WD40/YVTN_repeat-like_dom_sf"/>
</dbReference>
<reference evidence="18 19" key="1">
    <citation type="submission" date="2018-08" db="EMBL/GenBank/DDBJ databases">
        <title>A genome reference for cultivated species of the human gut microbiota.</title>
        <authorList>
            <person name="Zou Y."/>
            <person name="Xue W."/>
            <person name="Luo G."/>
        </authorList>
    </citation>
    <scope>NUCLEOTIDE SEQUENCE [LARGE SCALE GENOMIC DNA]</scope>
    <source>
        <strain evidence="18 19">TF10-3AC</strain>
    </source>
</reference>
<sequence>MKNIYCLLIVSFLCIFSLLPAGAQTLSEKDFQVLNMNDGLSDNDIHSVAKDTEGFMWFGTGSGLNRYDGRTFKVFRMPGISYRRIDRVVSLDTDYLLLRSEQNLFLFDKKYERFLPVCDSVSKQPVMFADFVADSDGSCWGVSSGELSEVNFPSSFVQDTAFVSVRHVVNNSQSDPFVVLCMGEDGKMLYCASRNGTVYRFTPGQRQLKKVCDGQLSSGRWVSSLLNDDSFIWIPTVGDGLYGYDLTNGKLHHWQYISERMGEQLSHNDVFRLLPIGNSRYLAVTWNGYTLLSLTPERAIKLRDFQSFIHNGKQYFETRMISGYYDEEGLLWIGTEGGGVLFSDLRQLFYHQYAQTRSNEICGIQMDEDGYVWLATFHKGVLRSTQPFDVSHSLSFESFDTGIPGLKTVLCSSPDKNGGFWFGTQDGRVLRYGKDRKWDDMRIGTLGQPSPVVWSLLMVSDEQCWAGTSDGLYWVDFQRGTSTHIGWSNPQIPDHIHIRALAAGDNQTLWLGTGRGLLRLWMSGTKVLRTHAGYEARAGMPDTEIEVRALLYGTDKKLWAGYAGSGLVACSPEGDSILTRYTTAQGLCSNFVTALAEDNDHSLWVGSNSGISRLSRHLQSFYNYYISGSNRSVFFGKDFLFWGNHSMLTYFRPSDLRFNYPKEKGLVIFTDLEVNHTPVQIGQKVNGQVVLPQSLLYTSELHLTHENRSFSLLFTNLLYLTKLQKYLFRLYPYQEEWIMADEGEKISYDRLPAGTYTFQVKTIFQDQSEGDVSTLKVVIAPHWSETLWFRLLVAAGLISIVLIYLHRVRLKQKRIQYELRLEHELFTVNMERNKEVELRKEREAFFTMAAHELRTPLTLILSPLRELLSKITPAHPFYSRLSVMFKYAEGLHTLTDRLLYIQKAEAGMVKLRLSAVDVLSLMRDVAEGFQPLAAERRITYAWVQGSEHITIWADREKLSSVIQNLISNAFKYTPEGGKISLSVERKEFDQKPFCCISVTDTGKGIDAGLLQHIFEPFVTGDADPSVSTRMGVGLKIVKHIVEMHHGRVNVESEPGKGTSFAVYLPEGKSHFEEDDCTWDETPDADDKEKGRENISDLMLLPEAEETSQKTEEERTAARQTVLIIEDNTDMRRYLRDLMKKYYRVLEAENGEEGVKVAVEQVPDLVLSDVMMPVMDGFTCCAELRKRKETAHIPILLLTAKAEDKDSVEASYRGADDYVRKPFNPEVLLAKVAHLLDMRRRLKQIYTRTLLHTSSVSAEKPEGTESEFMQQVLSCIEGHASNPEFNVKVLAGELHMSQATLYRKLKQHTDLSAVELIRHIRMTQAAFLLMETSLPVTEVAERVGFNDLPTFRKHFTDMFGVSPSKYAEDNQKNK</sequence>
<dbReference type="Gene3D" id="2.130.10.10">
    <property type="entry name" value="YVTN repeat-like/Quinoprotein amine dehydrogenase"/>
    <property type="match status" value="2"/>
</dbReference>
<evidence type="ECO:0000256" key="9">
    <source>
        <dbReference type="ARBA" id="ARBA00023015"/>
    </source>
</evidence>
<evidence type="ECO:0000259" key="15">
    <source>
        <dbReference type="PROSITE" id="PS01124"/>
    </source>
</evidence>
<evidence type="ECO:0000256" key="13">
    <source>
        <dbReference type="SAM" id="MobiDB-lite"/>
    </source>
</evidence>
<accession>A0A3E4N2V7</accession>
<dbReference type="PANTHER" id="PTHR43547">
    <property type="entry name" value="TWO-COMPONENT HISTIDINE KINASE"/>
    <property type="match status" value="1"/>
</dbReference>
<feature type="domain" description="Histidine kinase" evidence="16">
    <location>
        <begin position="848"/>
        <end position="1068"/>
    </location>
</feature>
<dbReference type="SUPFAM" id="SSF63829">
    <property type="entry name" value="Calcium-dependent phosphotriesterase"/>
    <property type="match status" value="2"/>
</dbReference>
<dbReference type="Proteomes" id="UP000260862">
    <property type="component" value="Unassembled WGS sequence"/>
</dbReference>
<dbReference type="Pfam" id="PF12833">
    <property type="entry name" value="HTH_18"/>
    <property type="match status" value="1"/>
</dbReference>
<evidence type="ECO:0000256" key="8">
    <source>
        <dbReference type="ARBA" id="ARBA00023012"/>
    </source>
</evidence>
<feature type="signal peptide" evidence="14">
    <location>
        <begin position="1"/>
        <end position="23"/>
    </location>
</feature>
<dbReference type="InterPro" id="IPR011110">
    <property type="entry name" value="Reg_prop"/>
</dbReference>
<evidence type="ECO:0000256" key="4">
    <source>
        <dbReference type="ARBA" id="ARBA00022679"/>
    </source>
</evidence>
<dbReference type="PROSITE" id="PS50109">
    <property type="entry name" value="HIS_KIN"/>
    <property type="match status" value="1"/>
</dbReference>
<evidence type="ECO:0000256" key="5">
    <source>
        <dbReference type="ARBA" id="ARBA00022741"/>
    </source>
</evidence>
<feature type="domain" description="HTH araC/xylS-type" evidence="15">
    <location>
        <begin position="1269"/>
        <end position="1368"/>
    </location>
</feature>
<dbReference type="SUPFAM" id="SSF47384">
    <property type="entry name" value="Homodimeric domain of signal transducing histidine kinase"/>
    <property type="match status" value="1"/>
</dbReference>
<dbReference type="InterPro" id="IPR036890">
    <property type="entry name" value="HATPase_C_sf"/>
</dbReference>
<dbReference type="InterPro" id="IPR005467">
    <property type="entry name" value="His_kinase_dom"/>
</dbReference>
<dbReference type="SMART" id="SM00388">
    <property type="entry name" value="HisKA"/>
    <property type="match status" value="1"/>
</dbReference>
<keyword evidence="7" id="KW-0067">ATP-binding</keyword>
<keyword evidence="3 12" id="KW-0597">Phosphoprotein</keyword>
<evidence type="ECO:0000313" key="19">
    <source>
        <dbReference type="Proteomes" id="UP000260862"/>
    </source>
</evidence>
<dbReference type="InterPro" id="IPR003661">
    <property type="entry name" value="HisK_dim/P_dom"/>
</dbReference>
<dbReference type="EC" id="2.7.13.3" evidence="2"/>
<dbReference type="InterPro" id="IPR001789">
    <property type="entry name" value="Sig_transdc_resp-reg_receiver"/>
</dbReference>
<comment type="catalytic activity">
    <reaction evidence="1">
        <text>ATP + protein L-histidine = ADP + protein N-phospho-L-histidine.</text>
        <dbReference type="EC" id="2.7.13.3"/>
    </reaction>
</comment>
<dbReference type="Gene3D" id="1.10.287.130">
    <property type="match status" value="1"/>
</dbReference>
<dbReference type="InterPro" id="IPR018060">
    <property type="entry name" value="HTH_AraC"/>
</dbReference>
<dbReference type="RefSeq" id="WP_117672142.1">
    <property type="nucleotide sequence ID" value="NZ_CABOGR010000011.1"/>
</dbReference>
<keyword evidence="14" id="KW-0732">Signal</keyword>
<name>A0A3E4N2V7_9BACT</name>
<evidence type="ECO:0000256" key="2">
    <source>
        <dbReference type="ARBA" id="ARBA00012438"/>
    </source>
</evidence>
<dbReference type="PROSITE" id="PS00041">
    <property type="entry name" value="HTH_ARAC_FAMILY_1"/>
    <property type="match status" value="1"/>
</dbReference>
<dbReference type="InterPro" id="IPR011123">
    <property type="entry name" value="Y_Y_Y"/>
</dbReference>
<keyword evidence="9" id="KW-0805">Transcription regulation</keyword>
<evidence type="ECO:0000256" key="7">
    <source>
        <dbReference type="ARBA" id="ARBA00022840"/>
    </source>
</evidence>
<keyword evidence="6 18" id="KW-0418">Kinase</keyword>
<dbReference type="GO" id="GO:0003700">
    <property type="term" value="F:DNA-binding transcription factor activity"/>
    <property type="evidence" value="ECO:0007669"/>
    <property type="project" value="InterPro"/>
</dbReference>
<dbReference type="SMART" id="SM00342">
    <property type="entry name" value="HTH_ARAC"/>
    <property type="match status" value="1"/>
</dbReference>
<feature type="region of interest" description="Disordered" evidence="13">
    <location>
        <begin position="1072"/>
        <end position="1094"/>
    </location>
</feature>
<dbReference type="Gene3D" id="1.10.10.60">
    <property type="entry name" value="Homeodomain-like"/>
    <property type="match status" value="1"/>
</dbReference>
<evidence type="ECO:0000259" key="16">
    <source>
        <dbReference type="PROSITE" id="PS50109"/>
    </source>
</evidence>
<evidence type="ECO:0000256" key="6">
    <source>
        <dbReference type="ARBA" id="ARBA00022777"/>
    </source>
</evidence>
<dbReference type="InterPro" id="IPR003594">
    <property type="entry name" value="HATPase_dom"/>
</dbReference>
<dbReference type="Pfam" id="PF07494">
    <property type="entry name" value="Reg_prop"/>
    <property type="match status" value="2"/>
</dbReference>
<evidence type="ECO:0000259" key="17">
    <source>
        <dbReference type="PROSITE" id="PS50110"/>
    </source>
</evidence>
<dbReference type="PANTHER" id="PTHR43547:SF2">
    <property type="entry name" value="HYBRID SIGNAL TRANSDUCTION HISTIDINE KINASE C"/>
    <property type="match status" value="1"/>
</dbReference>
<evidence type="ECO:0000256" key="11">
    <source>
        <dbReference type="ARBA" id="ARBA00023163"/>
    </source>
</evidence>
<dbReference type="InterPro" id="IPR009057">
    <property type="entry name" value="Homeodomain-like_sf"/>
</dbReference>
<organism evidence="18 19">
    <name type="scientific">Phocaeicola plebeius</name>
    <dbReference type="NCBI Taxonomy" id="310297"/>
    <lineage>
        <taxon>Bacteria</taxon>
        <taxon>Pseudomonadati</taxon>
        <taxon>Bacteroidota</taxon>
        <taxon>Bacteroidia</taxon>
        <taxon>Bacteroidales</taxon>
        <taxon>Bacteroidaceae</taxon>
        <taxon>Phocaeicola</taxon>
    </lineage>
</organism>
<keyword evidence="8" id="KW-0902">Two-component regulatory system</keyword>
<dbReference type="SUPFAM" id="SSF55874">
    <property type="entry name" value="ATPase domain of HSP90 chaperone/DNA topoisomerase II/histidine kinase"/>
    <property type="match status" value="1"/>
</dbReference>
<dbReference type="SMART" id="SM00448">
    <property type="entry name" value="REC"/>
    <property type="match status" value="1"/>
</dbReference>
<comment type="caution">
    <text evidence="18">The sequence shown here is derived from an EMBL/GenBank/DDBJ whole genome shotgun (WGS) entry which is preliminary data.</text>
</comment>
<dbReference type="CDD" id="cd00082">
    <property type="entry name" value="HisKA"/>
    <property type="match status" value="1"/>
</dbReference>
<dbReference type="SUPFAM" id="SSF46689">
    <property type="entry name" value="Homeodomain-like"/>
    <property type="match status" value="1"/>
</dbReference>
<evidence type="ECO:0000256" key="12">
    <source>
        <dbReference type="PROSITE-ProRule" id="PRU00169"/>
    </source>
</evidence>
<feature type="domain" description="Response regulatory" evidence="17">
    <location>
        <begin position="1120"/>
        <end position="1235"/>
    </location>
</feature>
<dbReference type="Pfam" id="PF07495">
    <property type="entry name" value="Y_Y_Y"/>
    <property type="match status" value="1"/>
</dbReference>
<protein>
    <recommendedName>
        <fullName evidence="2">histidine kinase</fullName>
        <ecNumber evidence="2">2.7.13.3</ecNumber>
    </recommendedName>
</protein>
<dbReference type="GO" id="GO:0000155">
    <property type="term" value="F:phosphorelay sensor kinase activity"/>
    <property type="evidence" value="ECO:0007669"/>
    <property type="project" value="InterPro"/>
</dbReference>
<dbReference type="InterPro" id="IPR004358">
    <property type="entry name" value="Sig_transdc_His_kin-like_C"/>
</dbReference>
<dbReference type="GO" id="GO:0043565">
    <property type="term" value="F:sequence-specific DNA binding"/>
    <property type="evidence" value="ECO:0007669"/>
    <property type="project" value="InterPro"/>
</dbReference>